<sequence>MVRYLVMFERPDEPETFDRHYREVHVPLAKGMPGLRRFAVSRSPAAIRGESYYLVAALDWDDMSALERAFRSPAGRATAKDVPNLAGPGRVRSMTFELEDI</sequence>
<evidence type="ECO:0000313" key="3">
    <source>
        <dbReference type="Proteomes" id="UP000500953"/>
    </source>
</evidence>
<dbReference type="InterPro" id="IPR011008">
    <property type="entry name" value="Dimeric_a/b-barrel"/>
</dbReference>
<dbReference type="AlphaFoldDB" id="A0A6G9ZF88"/>
<proteinExistence type="predicted"/>
<reference evidence="2 3" key="1">
    <citation type="journal article" date="2019" name="ACS Chem. Biol.">
        <title>Identification and Mobilization of a Cryptic Antibiotic Biosynthesis Gene Locus from a Human-Pathogenic Nocardia Isolate.</title>
        <authorList>
            <person name="Herisse M."/>
            <person name="Ishida K."/>
            <person name="Porter J.L."/>
            <person name="Howden B."/>
            <person name="Hertweck C."/>
            <person name="Stinear T.P."/>
            <person name="Pidot S.J."/>
        </authorList>
    </citation>
    <scope>NUCLEOTIDE SEQUENCE [LARGE SCALE GENOMIC DNA]</scope>
    <source>
        <strain evidence="2 3">AUSMDU00012715</strain>
    </source>
</reference>
<name>A0A6G9ZF88_9NOCA</name>
<dbReference type="EMBL" id="CP046173">
    <property type="protein sequence ID" value="QIS24289.1"/>
    <property type="molecule type" value="Genomic_DNA"/>
</dbReference>
<evidence type="ECO:0000313" key="2">
    <source>
        <dbReference type="EMBL" id="QIS24289.1"/>
    </source>
</evidence>
<gene>
    <name evidence="2" type="ORF">F6W96_18350</name>
</gene>
<evidence type="ECO:0000259" key="1">
    <source>
        <dbReference type="Pfam" id="PF07110"/>
    </source>
</evidence>
<dbReference type="Pfam" id="PF07110">
    <property type="entry name" value="EthD"/>
    <property type="match status" value="1"/>
</dbReference>
<dbReference type="RefSeq" id="WP_167491571.1">
    <property type="nucleotide sequence ID" value="NZ_CP046173.1"/>
</dbReference>
<accession>A0A6G9ZF88</accession>
<dbReference type="NCBIfam" id="TIGR02118">
    <property type="entry name" value="EthD family reductase"/>
    <property type="match status" value="1"/>
</dbReference>
<dbReference type="SUPFAM" id="SSF54909">
    <property type="entry name" value="Dimeric alpha+beta barrel"/>
    <property type="match status" value="1"/>
</dbReference>
<feature type="domain" description="EthD" evidence="1">
    <location>
        <begin position="14"/>
        <end position="87"/>
    </location>
</feature>
<dbReference type="InterPro" id="IPR009799">
    <property type="entry name" value="EthD_dom"/>
</dbReference>
<dbReference type="Proteomes" id="UP000500953">
    <property type="component" value="Chromosome"/>
</dbReference>
<dbReference type="Gene3D" id="3.30.70.100">
    <property type="match status" value="1"/>
</dbReference>
<dbReference type="GO" id="GO:0016491">
    <property type="term" value="F:oxidoreductase activity"/>
    <property type="evidence" value="ECO:0007669"/>
    <property type="project" value="InterPro"/>
</dbReference>
<organism evidence="2 3">
    <name type="scientific">Nocardia terpenica</name>
    <dbReference type="NCBI Taxonomy" id="455432"/>
    <lineage>
        <taxon>Bacteria</taxon>
        <taxon>Bacillati</taxon>
        <taxon>Actinomycetota</taxon>
        <taxon>Actinomycetes</taxon>
        <taxon>Mycobacteriales</taxon>
        <taxon>Nocardiaceae</taxon>
        <taxon>Nocardia</taxon>
    </lineage>
</organism>
<protein>
    <submittedName>
        <fullName evidence="2">EthD family reductase</fullName>
    </submittedName>
</protein>